<dbReference type="EMBL" id="JAUSUX010000023">
    <property type="protein sequence ID" value="MDQ0287332.1"/>
    <property type="molecule type" value="Genomic_DNA"/>
</dbReference>
<comment type="caution">
    <text evidence="1">The sequence shown here is derived from an EMBL/GenBank/DDBJ whole genome shotgun (WGS) entry which is preliminary data.</text>
</comment>
<evidence type="ECO:0000313" key="1">
    <source>
        <dbReference type="EMBL" id="MDQ0287332.1"/>
    </source>
</evidence>
<dbReference type="Proteomes" id="UP001225644">
    <property type="component" value="Unassembled WGS sequence"/>
</dbReference>
<evidence type="ECO:0000313" key="2">
    <source>
        <dbReference type="Proteomes" id="UP001225644"/>
    </source>
</evidence>
<sequence length="77" mass="8693">MPNHPPSKSIPPVAGQNDHASDELVAVAIFKGLFKTNYQQHLFVPLNIGRLEKRIISMRKCDKAVPPKRICYTLQPK</sequence>
<reference evidence="1 2" key="1">
    <citation type="submission" date="2023-07" db="EMBL/GenBank/DDBJ databases">
        <title>Genomic Encyclopedia of Type Strains, Phase IV (KMG-IV): sequencing the most valuable type-strain genomes for metagenomic binning, comparative biology and taxonomic classification.</title>
        <authorList>
            <person name="Goeker M."/>
        </authorList>
    </citation>
    <scope>NUCLEOTIDE SEQUENCE [LARGE SCALE GENOMIC DNA]</scope>
    <source>
        <strain evidence="1 2">DSM 12396</strain>
    </source>
</reference>
<dbReference type="RefSeq" id="WP_307403195.1">
    <property type="nucleotide sequence ID" value="NZ_JAUSUX010000023.1"/>
</dbReference>
<gene>
    <name evidence="1" type="ORF">J2Z49_002453</name>
</gene>
<proteinExistence type="predicted"/>
<organism evidence="1 2">
    <name type="scientific">Desulfofundulus luciae</name>
    <dbReference type="NCBI Taxonomy" id="74702"/>
    <lineage>
        <taxon>Bacteria</taxon>
        <taxon>Bacillati</taxon>
        <taxon>Bacillota</taxon>
        <taxon>Clostridia</taxon>
        <taxon>Eubacteriales</taxon>
        <taxon>Peptococcaceae</taxon>
        <taxon>Desulfofundulus</taxon>
    </lineage>
</organism>
<protein>
    <submittedName>
        <fullName evidence="1">Uncharacterized protein</fullName>
    </submittedName>
</protein>
<name>A0ABU0B4Z8_9FIRM</name>
<accession>A0ABU0B4Z8</accession>
<keyword evidence="2" id="KW-1185">Reference proteome</keyword>